<evidence type="ECO:0000313" key="2">
    <source>
        <dbReference type="Proteomes" id="UP000290545"/>
    </source>
</evidence>
<protein>
    <submittedName>
        <fullName evidence="1">Uncharacterized protein</fullName>
    </submittedName>
</protein>
<dbReference type="OrthoDB" id="9255922at2"/>
<reference evidence="1 2" key="1">
    <citation type="submission" date="2019-01" db="EMBL/GenBank/DDBJ databases">
        <title>Filimonas sp. strain TTM-71.</title>
        <authorList>
            <person name="Chen W.-M."/>
        </authorList>
    </citation>
    <scope>NUCLEOTIDE SEQUENCE [LARGE SCALE GENOMIC DNA]</scope>
    <source>
        <strain evidence="1 2">TTM-71</strain>
    </source>
</reference>
<sequence length="139" mass="15923">MIPDKLFKALLHNCPGYETFLKGNSLEPGYKPDFVLKCKDDYIILESENSSSRKTFVGGMMKAAHFLQGTRTGMLIFVIVPKENTSVTAIARHLKSYLKWIEDKTNLRDVYVIAAEHYYDKKEVLMLGDTKFKKIAVRV</sequence>
<dbReference type="AlphaFoldDB" id="A0A4Q1DC00"/>
<dbReference type="EMBL" id="SDHZ01000001">
    <property type="protein sequence ID" value="RXK87024.1"/>
    <property type="molecule type" value="Genomic_DNA"/>
</dbReference>
<gene>
    <name evidence="1" type="ORF">ESB13_09640</name>
</gene>
<name>A0A4Q1DC00_9BACT</name>
<comment type="caution">
    <text evidence="1">The sequence shown here is derived from an EMBL/GenBank/DDBJ whole genome shotgun (WGS) entry which is preliminary data.</text>
</comment>
<evidence type="ECO:0000313" key="1">
    <source>
        <dbReference type="EMBL" id="RXK87024.1"/>
    </source>
</evidence>
<keyword evidence="2" id="KW-1185">Reference proteome</keyword>
<proteinExistence type="predicted"/>
<dbReference type="RefSeq" id="WP_129002774.1">
    <property type="nucleotide sequence ID" value="NZ_SDHZ01000001.1"/>
</dbReference>
<dbReference type="Proteomes" id="UP000290545">
    <property type="component" value="Unassembled WGS sequence"/>
</dbReference>
<accession>A0A4Q1DC00</accession>
<organism evidence="1 2">
    <name type="scientific">Filimonas effusa</name>
    <dbReference type="NCBI Taxonomy" id="2508721"/>
    <lineage>
        <taxon>Bacteria</taxon>
        <taxon>Pseudomonadati</taxon>
        <taxon>Bacteroidota</taxon>
        <taxon>Chitinophagia</taxon>
        <taxon>Chitinophagales</taxon>
        <taxon>Chitinophagaceae</taxon>
        <taxon>Filimonas</taxon>
    </lineage>
</organism>